<dbReference type="EMBL" id="JAQZSM010000001">
    <property type="protein sequence ID" value="MDD7969864.1"/>
    <property type="molecule type" value="Genomic_DNA"/>
</dbReference>
<dbReference type="Proteomes" id="UP001431784">
    <property type="component" value="Unassembled WGS sequence"/>
</dbReference>
<reference evidence="1" key="1">
    <citation type="submission" date="2023-02" db="EMBL/GenBank/DDBJ databases">
        <title>Description of Roseinatronobacter alkalisoli sp. nov., an alkaliphilic bacerium isolated from soda soil.</title>
        <authorList>
            <person name="Wei W."/>
        </authorList>
    </citation>
    <scope>NUCLEOTIDE SEQUENCE</scope>
    <source>
        <strain evidence="1">HJB301</strain>
    </source>
</reference>
<evidence type="ECO:0000313" key="2">
    <source>
        <dbReference type="Proteomes" id="UP001431784"/>
    </source>
</evidence>
<dbReference type="RefSeq" id="WP_274350376.1">
    <property type="nucleotide sequence ID" value="NZ_JAQZSM010000001.1"/>
</dbReference>
<gene>
    <name evidence="1" type="ORF">PUT78_02020</name>
</gene>
<proteinExistence type="predicted"/>
<organism evidence="1 2">
    <name type="scientific">Roseinatronobacter alkalisoli</name>
    <dbReference type="NCBI Taxonomy" id="3028235"/>
    <lineage>
        <taxon>Bacteria</taxon>
        <taxon>Pseudomonadati</taxon>
        <taxon>Pseudomonadota</taxon>
        <taxon>Alphaproteobacteria</taxon>
        <taxon>Rhodobacterales</taxon>
        <taxon>Paracoccaceae</taxon>
        <taxon>Roseinatronobacter</taxon>
    </lineage>
</organism>
<comment type="caution">
    <text evidence="1">The sequence shown here is derived from an EMBL/GenBank/DDBJ whole genome shotgun (WGS) entry which is preliminary data.</text>
</comment>
<accession>A0ABT5T489</accession>
<keyword evidence="2" id="KW-1185">Reference proteome</keyword>
<protein>
    <recommendedName>
        <fullName evidence="3">DUF1127 domain-containing protein</fullName>
    </recommendedName>
</protein>
<name>A0ABT5T489_9RHOB</name>
<evidence type="ECO:0000313" key="1">
    <source>
        <dbReference type="EMBL" id="MDD7969864.1"/>
    </source>
</evidence>
<sequence length="77" mass="8599">MRQRPANSNLSPQQSRQIDCFLANTGFGCNPSHGRMSREAEFARLDRLPDRALAAMGLSRRGLAAHVYRDLFHTGAK</sequence>
<evidence type="ECO:0008006" key="3">
    <source>
        <dbReference type="Google" id="ProtNLM"/>
    </source>
</evidence>